<dbReference type="GO" id="GO:0052689">
    <property type="term" value="F:carboxylic ester hydrolase activity"/>
    <property type="evidence" value="ECO:0007669"/>
    <property type="project" value="TreeGrafter"/>
</dbReference>
<dbReference type="InterPro" id="IPR029058">
    <property type="entry name" value="AB_hydrolase_fold"/>
</dbReference>
<evidence type="ECO:0000256" key="2">
    <source>
        <dbReference type="ARBA" id="ARBA00022801"/>
    </source>
</evidence>
<sequence length="555" mass="60424">MFHKLAPIFLILSAAFSRVAPTPTVQFGGTTLNGASYLNESVEFYGGIPYAEPPIGALRFKPPVYRRRLTVPTFNASVYGMSCLQPTTSTSNDTGSEDCLTINVYKPAGLAKDVTLPVMTWIYGGGFKIGTSQSYNATELVAQSITRGTPVVYVSFNYRLGPLGLPPGREALQQNALNLAMKDQLAALKWVQDNIGLFNGDKDKVTVFGESAGAMSAAVLYVNSNLEGLARAMILESGSPGSAIVYDALRRQSDWDNFVHAIPECAHRTSDSIACLQQANVSTSDIFQAYLAANAESDFDYPWVPTLDGPHGLLPDLPSVLMDEGRFTRIPFITGTNLDEGTFFATPRMNSTAMMQSYIVSNYTTSEEIVDKLIALYPDDPALGSPFGTGNETFGLNPQWKRYTTILGDLMVNSQRRAFAQTAVKFGIDVFGYLFSDAGAQPILQPSFSNEPADRSYLGVTHTADLAYIYGFTALLGDPPSAAPLGRIMVDYWLSFATSLNPNDGRGNKRPEWPKYAGENAMLLQLSSANTSAIPDDFRETQIEFINSNAKALRR</sequence>
<evidence type="ECO:0000256" key="3">
    <source>
        <dbReference type="SAM" id="SignalP"/>
    </source>
</evidence>
<keyword evidence="6" id="KW-1185">Reference proteome</keyword>
<dbReference type="InterPro" id="IPR050654">
    <property type="entry name" value="AChE-related_enzymes"/>
</dbReference>
<comment type="similarity">
    <text evidence="1">Belongs to the type-B carboxylesterase/lipase family.</text>
</comment>
<dbReference type="Pfam" id="PF00135">
    <property type="entry name" value="COesterase"/>
    <property type="match status" value="1"/>
</dbReference>
<proteinExistence type="inferred from homology"/>
<feature type="signal peptide" evidence="3">
    <location>
        <begin position="1"/>
        <end position="21"/>
    </location>
</feature>
<dbReference type="PROSITE" id="PS00941">
    <property type="entry name" value="CARBOXYLESTERASE_B_2"/>
    <property type="match status" value="1"/>
</dbReference>
<reference evidence="5" key="1">
    <citation type="submission" date="2023-03" db="EMBL/GenBank/DDBJ databases">
        <title>Massive genome expansion in bonnet fungi (Mycena s.s.) driven by repeated elements and novel gene families across ecological guilds.</title>
        <authorList>
            <consortium name="Lawrence Berkeley National Laboratory"/>
            <person name="Harder C.B."/>
            <person name="Miyauchi S."/>
            <person name="Viragh M."/>
            <person name="Kuo A."/>
            <person name="Thoen E."/>
            <person name="Andreopoulos B."/>
            <person name="Lu D."/>
            <person name="Skrede I."/>
            <person name="Drula E."/>
            <person name="Henrissat B."/>
            <person name="Morin E."/>
            <person name="Kohler A."/>
            <person name="Barry K."/>
            <person name="LaButti K."/>
            <person name="Morin E."/>
            <person name="Salamov A."/>
            <person name="Lipzen A."/>
            <person name="Mereny Z."/>
            <person name="Hegedus B."/>
            <person name="Baldrian P."/>
            <person name="Stursova M."/>
            <person name="Weitz H."/>
            <person name="Taylor A."/>
            <person name="Grigoriev I.V."/>
            <person name="Nagy L.G."/>
            <person name="Martin F."/>
            <person name="Kauserud H."/>
        </authorList>
    </citation>
    <scope>NUCLEOTIDE SEQUENCE</scope>
    <source>
        <strain evidence="5">9144</strain>
    </source>
</reference>
<dbReference type="Gene3D" id="3.40.50.1820">
    <property type="entry name" value="alpha/beta hydrolase"/>
    <property type="match status" value="1"/>
</dbReference>
<feature type="chain" id="PRO_5042110538" evidence="3">
    <location>
        <begin position="22"/>
        <end position="555"/>
    </location>
</feature>
<feature type="domain" description="Carboxylesterase type B" evidence="4">
    <location>
        <begin position="28"/>
        <end position="545"/>
    </location>
</feature>
<dbReference type="InterPro" id="IPR019819">
    <property type="entry name" value="Carboxylesterase_B_CS"/>
</dbReference>
<organism evidence="5 6">
    <name type="scientific">Mycena pura</name>
    <dbReference type="NCBI Taxonomy" id="153505"/>
    <lineage>
        <taxon>Eukaryota</taxon>
        <taxon>Fungi</taxon>
        <taxon>Dikarya</taxon>
        <taxon>Basidiomycota</taxon>
        <taxon>Agaricomycotina</taxon>
        <taxon>Agaricomycetes</taxon>
        <taxon>Agaricomycetidae</taxon>
        <taxon>Agaricales</taxon>
        <taxon>Marasmiineae</taxon>
        <taxon>Mycenaceae</taxon>
        <taxon>Mycena</taxon>
    </lineage>
</organism>
<protein>
    <submittedName>
        <fullName evidence="5">Esterase 1</fullName>
    </submittedName>
</protein>
<keyword evidence="3" id="KW-0732">Signal</keyword>
<keyword evidence="2" id="KW-0378">Hydrolase</keyword>
<evidence type="ECO:0000313" key="5">
    <source>
        <dbReference type="EMBL" id="KAJ7230207.1"/>
    </source>
</evidence>
<dbReference type="AlphaFoldDB" id="A0AAD6YV35"/>
<evidence type="ECO:0000259" key="4">
    <source>
        <dbReference type="Pfam" id="PF00135"/>
    </source>
</evidence>
<dbReference type="PANTHER" id="PTHR43918">
    <property type="entry name" value="ACETYLCHOLINESTERASE"/>
    <property type="match status" value="1"/>
</dbReference>
<accession>A0AAD6YV35</accession>
<dbReference type="EMBL" id="JARJCW010000001">
    <property type="protein sequence ID" value="KAJ7230207.1"/>
    <property type="molecule type" value="Genomic_DNA"/>
</dbReference>
<gene>
    <name evidence="5" type="ORF">GGX14DRAFT_508006</name>
</gene>
<comment type="caution">
    <text evidence="5">The sequence shown here is derived from an EMBL/GenBank/DDBJ whole genome shotgun (WGS) entry which is preliminary data.</text>
</comment>
<evidence type="ECO:0000313" key="6">
    <source>
        <dbReference type="Proteomes" id="UP001219525"/>
    </source>
</evidence>
<dbReference type="InterPro" id="IPR002018">
    <property type="entry name" value="CarbesteraseB"/>
</dbReference>
<evidence type="ECO:0000256" key="1">
    <source>
        <dbReference type="ARBA" id="ARBA00005964"/>
    </source>
</evidence>
<dbReference type="SUPFAM" id="SSF53474">
    <property type="entry name" value="alpha/beta-Hydrolases"/>
    <property type="match status" value="1"/>
</dbReference>
<name>A0AAD6YV35_9AGAR</name>
<dbReference type="Proteomes" id="UP001219525">
    <property type="component" value="Unassembled WGS sequence"/>
</dbReference>
<dbReference type="PANTHER" id="PTHR43918:SF4">
    <property type="entry name" value="CARBOXYLIC ESTER HYDROLASE"/>
    <property type="match status" value="1"/>
</dbReference>